<dbReference type="RefSeq" id="WP_008428433.1">
    <property type="nucleotide sequence ID" value="NZ_AEPB01000007.1"/>
</dbReference>
<gene>
    <name evidence="3" type="ORF">GPDM_02010</name>
</gene>
<feature type="region of interest" description="Disordered" evidence="1">
    <location>
        <begin position="1"/>
        <end position="38"/>
    </location>
</feature>
<comment type="caution">
    <text evidence="3">The sequence shown here is derived from an EMBL/GenBank/DDBJ whole genome shotgun (WGS) entry which is preliminary data.</text>
</comment>
<accession>E7RD74</accession>
<evidence type="ECO:0000313" key="4">
    <source>
        <dbReference type="Proteomes" id="UP000003052"/>
    </source>
</evidence>
<evidence type="ECO:0000313" key="3">
    <source>
        <dbReference type="EMBL" id="EGA91024.1"/>
    </source>
</evidence>
<dbReference type="EMBL" id="AEPB01000007">
    <property type="protein sequence ID" value="EGA91024.1"/>
    <property type="molecule type" value="Genomic_DNA"/>
</dbReference>
<feature type="compositionally biased region" description="Basic residues" evidence="1">
    <location>
        <begin position="1"/>
        <end position="10"/>
    </location>
</feature>
<evidence type="ECO:0000256" key="2">
    <source>
        <dbReference type="SAM" id="Phobius"/>
    </source>
</evidence>
<reference evidence="3 4" key="1">
    <citation type="journal article" date="2011" name="J. Bacteriol.">
        <title>The Draft Genome of Planococcus donghaensis MPA1U2 Reveals Nonsporulation Pathways Controlled by a Conserved Spo0A Regulon.</title>
        <authorList>
            <person name="Pearson M.D."/>
            <person name="Noller H.F."/>
        </authorList>
    </citation>
    <scope>NUCLEOTIDE SEQUENCE [LARGE SCALE GENOMIC DNA]</scope>
    <source>
        <strain evidence="3 4">MPA1U2</strain>
    </source>
</reference>
<dbReference type="Proteomes" id="UP000003052">
    <property type="component" value="Unassembled WGS sequence"/>
</dbReference>
<organism evidence="3 4">
    <name type="scientific">Planococcus donghaensis MPA1U2</name>
    <dbReference type="NCBI Taxonomy" id="933115"/>
    <lineage>
        <taxon>Bacteria</taxon>
        <taxon>Bacillati</taxon>
        <taxon>Bacillota</taxon>
        <taxon>Bacilli</taxon>
        <taxon>Bacillales</taxon>
        <taxon>Caryophanaceae</taxon>
        <taxon>Planococcus</taxon>
    </lineage>
</organism>
<feature type="compositionally biased region" description="Basic and acidic residues" evidence="1">
    <location>
        <begin position="11"/>
        <end position="38"/>
    </location>
</feature>
<sequence length="75" mass="8669">MNAKNSHHNHEKQSPEQVHDKNNANHSNHDHQGHRGHGDMVADFKKRFFISLILTLPILALSPMIQHFFRGRLAL</sequence>
<keyword evidence="2" id="KW-0812">Transmembrane</keyword>
<keyword evidence="2" id="KW-0472">Membrane</keyword>
<protein>
    <submittedName>
        <fullName evidence="3">Copper-transporting ATPase, P-type (CopB)</fullName>
    </submittedName>
</protein>
<name>E7RD74_9BACL</name>
<evidence type="ECO:0000256" key="1">
    <source>
        <dbReference type="SAM" id="MobiDB-lite"/>
    </source>
</evidence>
<proteinExistence type="predicted"/>
<feature type="transmembrane region" description="Helical" evidence="2">
    <location>
        <begin position="48"/>
        <end position="69"/>
    </location>
</feature>
<dbReference type="AlphaFoldDB" id="E7RD74"/>
<dbReference type="eggNOG" id="COG2217">
    <property type="taxonomic scope" value="Bacteria"/>
</dbReference>
<keyword evidence="2" id="KW-1133">Transmembrane helix</keyword>